<dbReference type="EMBL" id="BAAADD010000006">
    <property type="protein sequence ID" value="GAA0574438.1"/>
    <property type="molecule type" value="Genomic_DNA"/>
</dbReference>
<name>A0ABN1EU43_9PROT</name>
<accession>A0ABN1EU43</accession>
<sequence length="70" mass="7821">MRLVKKRPTEPGIARWAATLARCHLELSFCWFIVSLVQGRRQVSDDNAGKVEDIKKLGGNRHPAHGLALT</sequence>
<dbReference type="Proteomes" id="UP001499951">
    <property type="component" value="Unassembled WGS sequence"/>
</dbReference>
<organism evidence="1 2">
    <name type="scientific">Rhizomicrobium electricum</name>
    <dbReference type="NCBI Taxonomy" id="480070"/>
    <lineage>
        <taxon>Bacteria</taxon>
        <taxon>Pseudomonadati</taxon>
        <taxon>Pseudomonadota</taxon>
        <taxon>Alphaproteobacteria</taxon>
        <taxon>Micropepsales</taxon>
        <taxon>Micropepsaceae</taxon>
        <taxon>Rhizomicrobium</taxon>
    </lineage>
</organism>
<keyword evidence="2" id="KW-1185">Reference proteome</keyword>
<proteinExistence type="predicted"/>
<evidence type="ECO:0000313" key="1">
    <source>
        <dbReference type="EMBL" id="GAA0574438.1"/>
    </source>
</evidence>
<reference evidence="1 2" key="1">
    <citation type="journal article" date="2019" name="Int. J. Syst. Evol. Microbiol.">
        <title>The Global Catalogue of Microorganisms (GCM) 10K type strain sequencing project: providing services to taxonomists for standard genome sequencing and annotation.</title>
        <authorList>
            <consortium name="The Broad Institute Genomics Platform"/>
            <consortium name="The Broad Institute Genome Sequencing Center for Infectious Disease"/>
            <person name="Wu L."/>
            <person name="Ma J."/>
        </authorList>
    </citation>
    <scope>NUCLEOTIDE SEQUENCE [LARGE SCALE GENOMIC DNA]</scope>
    <source>
        <strain evidence="1 2">JCM 15089</strain>
    </source>
</reference>
<comment type="caution">
    <text evidence="1">The sequence shown here is derived from an EMBL/GenBank/DDBJ whole genome shotgun (WGS) entry which is preliminary data.</text>
</comment>
<evidence type="ECO:0000313" key="2">
    <source>
        <dbReference type="Proteomes" id="UP001499951"/>
    </source>
</evidence>
<gene>
    <name evidence="1" type="ORF">GCM10008942_23980</name>
</gene>
<protein>
    <submittedName>
        <fullName evidence="1">Uncharacterized protein</fullName>
    </submittedName>
</protein>